<gene>
    <name evidence="4" type="ORF">H4W34_002517</name>
</gene>
<dbReference type="SMART" id="SM00637">
    <property type="entry name" value="CBD_II"/>
    <property type="match status" value="1"/>
</dbReference>
<dbReference type="Gene3D" id="2.60.40.290">
    <property type="match status" value="1"/>
</dbReference>
<evidence type="ECO:0000256" key="1">
    <source>
        <dbReference type="SAM" id="MobiDB-lite"/>
    </source>
</evidence>
<protein>
    <recommendedName>
        <fullName evidence="3">CBM2 domain-containing protein</fullName>
    </recommendedName>
</protein>
<keyword evidence="2" id="KW-0472">Membrane</keyword>
<keyword evidence="2" id="KW-0812">Transmembrane</keyword>
<evidence type="ECO:0000256" key="2">
    <source>
        <dbReference type="SAM" id="Phobius"/>
    </source>
</evidence>
<reference evidence="4 5" key="1">
    <citation type="submission" date="2020-10" db="EMBL/GenBank/DDBJ databases">
        <title>Sequencing the genomes of 1000 actinobacteria strains.</title>
        <authorList>
            <person name="Klenk H.-P."/>
        </authorList>
    </citation>
    <scope>NUCLEOTIDE SEQUENCE [LARGE SCALE GENOMIC DNA]</scope>
    <source>
        <strain evidence="4 5">DSM 46744</strain>
    </source>
</reference>
<feature type="region of interest" description="Disordered" evidence="1">
    <location>
        <begin position="1"/>
        <end position="26"/>
    </location>
</feature>
<comment type="caution">
    <text evidence="4">The sequence shown here is derived from an EMBL/GenBank/DDBJ whole genome shotgun (WGS) entry which is preliminary data.</text>
</comment>
<accession>A0ABR9JQ34</accession>
<organism evidence="4 5">
    <name type="scientific">Actinomadura algeriensis</name>
    <dbReference type="NCBI Taxonomy" id="1679523"/>
    <lineage>
        <taxon>Bacteria</taxon>
        <taxon>Bacillati</taxon>
        <taxon>Actinomycetota</taxon>
        <taxon>Actinomycetes</taxon>
        <taxon>Streptosporangiales</taxon>
        <taxon>Thermomonosporaceae</taxon>
        <taxon>Actinomadura</taxon>
    </lineage>
</organism>
<feature type="compositionally biased region" description="Basic and acidic residues" evidence="1">
    <location>
        <begin position="117"/>
        <end position="145"/>
    </location>
</feature>
<feature type="compositionally biased region" description="Low complexity" evidence="1">
    <location>
        <begin position="87"/>
        <end position="109"/>
    </location>
</feature>
<dbReference type="EMBL" id="JADBDZ010000001">
    <property type="protein sequence ID" value="MBE1532684.1"/>
    <property type="molecule type" value="Genomic_DNA"/>
</dbReference>
<evidence type="ECO:0000259" key="3">
    <source>
        <dbReference type="PROSITE" id="PS51173"/>
    </source>
</evidence>
<sequence>MERRAADGTGRPPGRHRSPDSPPAAGRGRLLTAAIVAFVVIGASLVGWALVSESPPEPRAAGCAPDCAEPEPSESSSPAVRPREPVASDSAPSPSPSASPTRSSTAGPSETPDRDDDDRGRDRDDRDGRDGWDGWRGRGDDDRRGSGLRTDYSTRGDWETNFIGAVTVTNHGGRPVDAGDLTFGYGRGVRITSAWGVPSEWSGGNVVARLGVLPPGGSATVTFQAAGDASSPDHCSLDGRSCG</sequence>
<dbReference type="Pfam" id="PF00553">
    <property type="entry name" value="CBM_2"/>
    <property type="match status" value="1"/>
</dbReference>
<feature type="transmembrane region" description="Helical" evidence="2">
    <location>
        <begin position="30"/>
        <end position="51"/>
    </location>
</feature>
<feature type="region of interest" description="Disordered" evidence="1">
    <location>
        <begin position="53"/>
        <end position="155"/>
    </location>
</feature>
<evidence type="ECO:0000313" key="4">
    <source>
        <dbReference type="EMBL" id="MBE1532684.1"/>
    </source>
</evidence>
<dbReference type="SUPFAM" id="SSF49384">
    <property type="entry name" value="Carbohydrate-binding domain"/>
    <property type="match status" value="1"/>
</dbReference>
<dbReference type="InterPro" id="IPR012291">
    <property type="entry name" value="CBM2_carb-bd_dom_sf"/>
</dbReference>
<proteinExistence type="predicted"/>
<dbReference type="Proteomes" id="UP000627838">
    <property type="component" value="Unassembled WGS sequence"/>
</dbReference>
<keyword evidence="5" id="KW-1185">Reference proteome</keyword>
<evidence type="ECO:0000313" key="5">
    <source>
        <dbReference type="Proteomes" id="UP000627838"/>
    </source>
</evidence>
<dbReference type="InterPro" id="IPR008965">
    <property type="entry name" value="CBM2/CBM3_carb-bd_dom_sf"/>
</dbReference>
<name>A0ABR9JQ34_9ACTN</name>
<dbReference type="InterPro" id="IPR001919">
    <property type="entry name" value="CBD2"/>
</dbReference>
<keyword evidence="2" id="KW-1133">Transmembrane helix</keyword>
<dbReference type="PROSITE" id="PS51173">
    <property type="entry name" value="CBM2"/>
    <property type="match status" value="1"/>
</dbReference>
<dbReference type="RefSeq" id="WP_192759344.1">
    <property type="nucleotide sequence ID" value="NZ_JADBDZ010000001.1"/>
</dbReference>
<feature type="domain" description="CBM2" evidence="3">
    <location>
        <begin position="141"/>
        <end position="243"/>
    </location>
</feature>